<name>A0A8J2T578_ZYGB2</name>
<dbReference type="InterPro" id="IPR013248">
    <property type="entry name" value="Psh3/Shr3"/>
</dbReference>
<gene>
    <name evidence="3" type="ORF">BN860_01882g</name>
</gene>
<dbReference type="PANTHER" id="PTHR28228">
    <property type="entry name" value="SECRETORY COMPONENT PROTEIN SHR3"/>
    <property type="match status" value="1"/>
</dbReference>
<feature type="transmembrane region" description="Helical" evidence="2">
    <location>
        <begin position="132"/>
        <end position="160"/>
    </location>
</feature>
<dbReference type="EMBL" id="HG316457">
    <property type="protein sequence ID" value="CDF89339.1"/>
    <property type="molecule type" value="Genomic_DNA"/>
</dbReference>
<protein>
    <submittedName>
        <fullName evidence="3">ZYBA0S04-01882g1_1</fullName>
    </submittedName>
</protein>
<feature type="transmembrane region" description="Helical" evidence="2">
    <location>
        <begin position="7"/>
        <end position="27"/>
    </location>
</feature>
<organism evidence="3 4">
    <name type="scientific">Zygosaccharomyces bailii (strain CLIB 213 / ATCC 58445 / CBS 680 / BCRC 21525 / NBRC 1098 / NCYC 1416 / NRRL Y-2227)</name>
    <dbReference type="NCBI Taxonomy" id="1333698"/>
    <lineage>
        <taxon>Eukaryota</taxon>
        <taxon>Fungi</taxon>
        <taxon>Dikarya</taxon>
        <taxon>Ascomycota</taxon>
        <taxon>Saccharomycotina</taxon>
        <taxon>Saccharomycetes</taxon>
        <taxon>Saccharomycetales</taxon>
        <taxon>Saccharomycetaceae</taxon>
        <taxon>Zygosaccharomyces</taxon>
    </lineage>
</organism>
<feature type="compositionally biased region" description="Basic residues" evidence="1">
    <location>
        <begin position="258"/>
        <end position="267"/>
    </location>
</feature>
<keyword evidence="2" id="KW-0472">Membrane</keyword>
<feature type="transmembrane region" description="Helical" evidence="2">
    <location>
        <begin position="62"/>
        <end position="81"/>
    </location>
</feature>
<dbReference type="Proteomes" id="UP000019375">
    <property type="component" value="Unassembled WGS sequence"/>
</dbReference>
<evidence type="ECO:0000313" key="4">
    <source>
        <dbReference type="Proteomes" id="UP000019375"/>
    </source>
</evidence>
<dbReference type="AlphaFoldDB" id="A0A8J2T578"/>
<dbReference type="SMART" id="SM00786">
    <property type="entry name" value="SHR3_chaperone"/>
    <property type="match status" value="1"/>
</dbReference>
<feature type="compositionally biased region" description="Basic and acidic residues" evidence="1">
    <location>
        <begin position="215"/>
        <end position="257"/>
    </location>
</feature>
<feature type="transmembrane region" description="Helical" evidence="2">
    <location>
        <begin position="93"/>
        <end position="112"/>
    </location>
</feature>
<accession>A0A8J2T578</accession>
<sequence length="267" mass="30267">MLGYKEACTLGMGLVLCASSFIIGVFYSNQIYDYRLLFPKESTQADFDNALRHYQTVSKTPVPVMVPLGVVTAIGLIGHLIRIYKPNPDLRNFEYASLGLYFFGICVFLTNIKTGLVCSNTHEWGEVTENQGLAVLGSSNIILIIFFIGVLLLQGGLWYTHWDHQVRLKKFYEEEARDAEKRRQAAQEKAKAAEKADASQEILTEKAQKNVKGSLSERAENLVERAKTDPKVEQAEDYYENKMKSSIKKNKDNADKKAKSRRNKKKE</sequence>
<evidence type="ECO:0000313" key="3">
    <source>
        <dbReference type="EMBL" id="CDF89339.1"/>
    </source>
</evidence>
<evidence type="ECO:0000256" key="1">
    <source>
        <dbReference type="SAM" id="MobiDB-lite"/>
    </source>
</evidence>
<feature type="region of interest" description="Disordered" evidence="1">
    <location>
        <begin position="182"/>
        <end position="201"/>
    </location>
</feature>
<keyword evidence="4" id="KW-1185">Reference proteome</keyword>
<dbReference type="Pfam" id="PF08229">
    <property type="entry name" value="SHR3_chaperone"/>
    <property type="match status" value="1"/>
</dbReference>
<dbReference type="GO" id="GO:0006888">
    <property type="term" value="P:endoplasmic reticulum to Golgi vesicle-mediated transport"/>
    <property type="evidence" value="ECO:0007669"/>
    <property type="project" value="TreeGrafter"/>
</dbReference>
<feature type="region of interest" description="Disordered" evidence="1">
    <location>
        <begin position="209"/>
        <end position="267"/>
    </location>
</feature>
<proteinExistence type="predicted"/>
<reference evidence="4" key="1">
    <citation type="journal article" date="2013" name="Genome Announc.">
        <title>Genome sequence of the food spoilage yeast Zygosaccharomyces bailii CLIB 213(T).</title>
        <authorList>
            <person name="Galeote V."/>
            <person name="Bigey F."/>
            <person name="Devillers H."/>
            <person name="Neuveglise C."/>
            <person name="Dequin S."/>
        </authorList>
    </citation>
    <scope>NUCLEOTIDE SEQUENCE [LARGE SCALE GENOMIC DNA]</scope>
    <source>
        <strain evidence="4">CLIB 213 / ATCC 58445 / CBS 680 / CCRC 21525 / NBRC 1098 / NCYC 1416 / NRRL Y-2227</strain>
    </source>
</reference>
<keyword evidence="2" id="KW-1133">Transmembrane helix</keyword>
<dbReference type="GO" id="GO:0005789">
    <property type="term" value="C:endoplasmic reticulum membrane"/>
    <property type="evidence" value="ECO:0007669"/>
    <property type="project" value="TreeGrafter"/>
</dbReference>
<dbReference type="PANTHER" id="PTHR28228:SF1">
    <property type="entry name" value="SECRETORY COMPONENT PROTEIN SHR3"/>
    <property type="match status" value="1"/>
</dbReference>
<evidence type="ECO:0000256" key="2">
    <source>
        <dbReference type="SAM" id="Phobius"/>
    </source>
</evidence>
<dbReference type="OrthoDB" id="5229808at2759"/>
<keyword evidence="2" id="KW-0812">Transmembrane</keyword>
<dbReference type="GO" id="GO:0051082">
    <property type="term" value="F:unfolded protein binding"/>
    <property type="evidence" value="ECO:0007669"/>
    <property type="project" value="TreeGrafter"/>
</dbReference>